<evidence type="ECO:0008006" key="3">
    <source>
        <dbReference type="Google" id="ProtNLM"/>
    </source>
</evidence>
<accession>A0AAW5LBK0</accession>
<dbReference type="EMBL" id="JALJCU010000013">
    <property type="protein sequence ID" value="MCQ9121359.1"/>
    <property type="molecule type" value="Genomic_DNA"/>
</dbReference>
<comment type="caution">
    <text evidence="1">The sequence shown here is derived from an EMBL/GenBank/DDBJ whole genome shotgun (WGS) entry which is preliminary data.</text>
</comment>
<dbReference type="Proteomes" id="UP001206350">
    <property type="component" value="Unassembled WGS sequence"/>
</dbReference>
<dbReference type="AlphaFoldDB" id="A0AAW5LBK0"/>
<reference evidence="1 2" key="1">
    <citation type="journal article" date="2022" name="Microbiol. Spectr.">
        <title>Microbiota of the Pregnant Mouse: Characterization of the Bacterial Communities in the Oral Cavity, Lung, Intestine, and Vagina through Culture and DNA Sequencing.</title>
        <authorList>
            <person name="Greenberg J.M."/>
            <person name="Romero R."/>
            <person name="Winters A.D."/>
            <person name="Galaz J."/>
            <person name="Garcia-Flores V."/>
            <person name="Arenas-Hernandez M."/>
            <person name="Panzer J."/>
            <person name="Shaffer Z."/>
            <person name="Kracht D.J."/>
            <person name="Gomez-Lopez N."/>
            <person name="Theis K.R."/>
        </authorList>
    </citation>
    <scope>NUCLEOTIDE SEQUENCE [LARGE SCALE GENOMIC DNA]</scope>
    <source>
        <strain evidence="1 2">MAC-C1-H1</strain>
    </source>
</reference>
<keyword evidence="2" id="KW-1185">Reference proteome</keyword>
<dbReference type="RefSeq" id="WP_256891882.1">
    <property type="nucleotide sequence ID" value="NZ_JALJCU010000013.1"/>
</dbReference>
<proteinExistence type="predicted"/>
<dbReference type="PROSITE" id="PS51257">
    <property type="entry name" value="PROKAR_LIPOPROTEIN"/>
    <property type="match status" value="1"/>
</dbReference>
<evidence type="ECO:0000313" key="1">
    <source>
        <dbReference type="EMBL" id="MCQ9121359.1"/>
    </source>
</evidence>
<evidence type="ECO:0000313" key="2">
    <source>
        <dbReference type="Proteomes" id="UP001206350"/>
    </source>
</evidence>
<organism evidence="1 2">
    <name type="scientific">Rodentibacter pneumotropicus</name>
    <dbReference type="NCBI Taxonomy" id="758"/>
    <lineage>
        <taxon>Bacteria</taxon>
        <taxon>Pseudomonadati</taxon>
        <taxon>Pseudomonadota</taxon>
        <taxon>Gammaproteobacteria</taxon>
        <taxon>Pasteurellales</taxon>
        <taxon>Pasteurellaceae</taxon>
        <taxon>Rodentibacter</taxon>
    </lineage>
</organism>
<name>A0AAW5LBK0_9PAST</name>
<protein>
    <recommendedName>
        <fullName evidence="3">Lipoprotein</fullName>
    </recommendedName>
</protein>
<sequence>MKKLTFLVSTLIATFLLSGCLTQDLPKCDEKDVKSLLSQIINELLEEKGEEAKFISSKNIIEKGLNKENKIRVCSADIMLSNALEETIIYNIKWQNEKKVCMKSVFLITNSEWLK</sequence>
<gene>
    <name evidence="1" type="ORF">MUU45_000108</name>
</gene>